<evidence type="ECO:0000259" key="3">
    <source>
        <dbReference type="Pfam" id="PF03763"/>
    </source>
</evidence>
<dbReference type="InterPro" id="IPR005516">
    <property type="entry name" value="Remorin_C"/>
</dbReference>
<evidence type="ECO:0000256" key="2">
    <source>
        <dbReference type="SAM" id="MobiDB-lite"/>
    </source>
</evidence>
<sequence>MMSQTRKNPSFSKTDSMRTKPSMMNPKGAATKSSELNKNDDTRSFSARTFKNSRATWSMNPLMDALPRSPPRGCSSGPLSSSATFCTLKADSFYSDLPTTEPSTPRTQERMENSKDFGRFCHPNSQNKISKGSCLSKLSMRESIFSDPHHEFDHGRESPSEREREDSSVYNEEYKHVVQSADQSSHEESDADENPNAEGDKQLMDRPKPYHEFLDEFKQQELKAEIEAWTKAEHMRLVTKLREEEAAIDDWEFKQTSKALKEIKKIESKLEKQRAKAVENTWKNMRIAKEEAHKKKIKVRRSTIGKISAVSETYQRATFSTKKLIWHKVAAYCKSMYLKSVRCTALTSEMRRS</sequence>
<protein>
    <recommendedName>
        <fullName evidence="3">Remorin C-terminal domain-containing protein</fullName>
    </recommendedName>
</protein>
<feature type="domain" description="Remorin C-terminal" evidence="3">
    <location>
        <begin position="221"/>
        <end position="315"/>
    </location>
</feature>
<feature type="region of interest" description="Disordered" evidence="2">
    <location>
        <begin position="1"/>
        <end position="80"/>
    </location>
</feature>
<feature type="region of interest" description="Disordered" evidence="2">
    <location>
        <begin position="95"/>
        <end position="124"/>
    </location>
</feature>
<evidence type="ECO:0000313" key="4">
    <source>
        <dbReference type="EMBL" id="KAI5345128.1"/>
    </source>
</evidence>
<name>A0AAD4ZH62_PRUDU</name>
<evidence type="ECO:0000313" key="5">
    <source>
        <dbReference type="Proteomes" id="UP001054821"/>
    </source>
</evidence>
<proteinExistence type="inferred from homology"/>
<comment type="similarity">
    <text evidence="1">Belongs to the remorin family.</text>
</comment>
<evidence type="ECO:0000256" key="1">
    <source>
        <dbReference type="ARBA" id="ARBA00005711"/>
    </source>
</evidence>
<keyword evidence="5" id="KW-1185">Reference proteome</keyword>
<dbReference type="EMBL" id="JAJFAZ020000002">
    <property type="protein sequence ID" value="KAI5345128.1"/>
    <property type="molecule type" value="Genomic_DNA"/>
</dbReference>
<feature type="compositionally biased region" description="Low complexity" evidence="2">
    <location>
        <begin position="71"/>
        <end position="80"/>
    </location>
</feature>
<feature type="compositionally biased region" description="Polar residues" evidence="2">
    <location>
        <begin position="1"/>
        <end position="14"/>
    </location>
</feature>
<feature type="compositionally biased region" description="Polar residues" evidence="2">
    <location>
        <begin position="97"/>
        <end position="106"/>
    </location>
</feature>
<comment type="caution">
    <text evidence="4">The sequence shown here is derived from an EMBL/GenBank/DDBJ whole genome shotgun (WGS) entry which is preliminary data.</text>
</comment>
<gene>
    <name evidence="4" type="ORF">L3X38_013005</name>
</gene>
<dbReference type="PANTHER" id="PTHR31471">
    <property type="entry name" value="OS02G0116800 PROTEIN"/>
    <property type="match status" value="1"/>
</dbReference>
<dbReference type="Pfam" id="PF03763">
    <property type="entry name" value="Remorin_C"/>
    <property type="match status" value="1"/>
</dbReference>
<feature type="compositionally biased region" description="Basic and acidic residues" evidence="2">
    <location>
        <begin position="147"/>
        <end position="176"/>
    </location>
</feature>
<feature type="region of interest" description="Disordered" evidence="2">
    <location>
        <begin position="145"/>
        <end position="205"/>
    </location>
</feature>
<reference evidence="4 5" key="1">
    <citation type="journal article" date="2022" name="G3 (Bethesda)">
        <title>Whole-genome sequence and methylome profiling of the almond [Prunus dulcis (Mill.) D.A. Webb] cultivar 'Nonpareil'.</title>
        <authorList>
            <person name="D'Amico-Willman K.M."/>
            <person name="Ouma W.Z."/>
            <person name="Meulia T."/>
            <person name="Sideli G.M."/>
            <person name="Gradziel T.M."/>
            <person name="Fresnedo-Ramirez J."/>
        </authorList>
    </citation>
    <scope>NUCLEOTIDE SEQUENCE [LARGE SCALE GENOMIC DNA]</scope>
    <source>
        <strain evidence="4">Clone GOH B32 T37-40</strain>
    </source>
</reference>
<feature type="compositionally biased region" description="Basic and acidic residues" evidence="2">
    <location>
        <begin position="107"/>
        <end position="119"/>
    </location>
</feature>
<feature type="compositionally biased region" description="Polar residues" evidence="2">
    <location>
        <begin position="44"/>
        <end position="59"/>
    </location>
</feature>
<organism evidence="4 5">
    <name type="scientific">Prunus dulcis</name>
    <name type="common">Almond</name>
    <name type="synonym">Amygdalus dulcis</name>
    <dbReference type="NCBI Taxonomy" id="3755"/>
    <lineage>
        <taxon>Eukaryota</taxon>
        <taxon>Viridiplantae</taxon>
        <taxon>Streptophyta</taxon>
        <taxon>Embryophyta</taxon>
        <taxon>Tracheophyta</taxon>
        <taxon>Spermatophyta</taxon>
        <taxon>Magnoliopsida</taxon>
        <taxon>eudicotyledons</taxon>
        <taxon>Gunneridae</taxon>
        <taxon>Pentapetalae</taxon>
        <taxon>rosids</taxon>
        <taxon>fabids</taxon>
        <taxon>Rosales</taxon>
        <taxon>Rosaceae</taxon>
        <taxon>Amygdaloideae</taxon>
        <taxon>Amygdaleae</taxon>
        <taxon>Prunus</taxon>
    </lineage>
</organism>
<accession>A0AAD4ZH62</accession>
<dbReference type="PANTHER" id="PTHR31471:SF66">
    <property type="entry name" value="CARBOXY-TERMINAL REGION REMORIN"/>
    <property type="match status" value="1"/>
</dbReference>
<dbReference type="Proteomes" id="UP001054821">
    <property type="component" value="Chromosome 2"/>
</dbReference>
<dbReference type="AlphaFoldDB" id="A0AAD4ZH62"/>